<dbReference type="Proteomes" id="UP000001876">
    <property type="component" value="Unassembled WGS sequence"/>
</dbReference>
<reference evidence="4 5" key="1">
    <citation type="journal article" date="2009" name="Science">
        <title>Green evolution and dynamic adaptations revealed by genomes of the marine picoeukaryotes Micromonas.</title>
        <authorList>
            <person name="Worden A.Z."/>
            <person name="Lee J.H."/>
            <person name="Mock T."/>
            <person name="Rouze P."/>
            <person name="Simmons M.P."/>
            <person name="Aerts A.L."/>
            <person name="Allen A.E."/>
            <person name="Cuvelier M.L."/>
            <person name="Derelle E."/>
            <person name="Everett M.V."/>
            <person name="Foulon E."/>
            <person name="Grimwood J."/>
            <person name="Gundlach H."/>
            <person name="Henrissat B."/>
            <person name="Napoli C."/>
            <person name="McDonald S.M."/>
            <person name="Parker M.S."/>
            <person name="Rombauts S."/>
            <person name="Salamov A."/>
            <person name="Von Dassow P."/>
            <person name="Badger J.H."/>
            <person name="Coutinho P.M."/>
            <person name="Demir E."/>
            <person name="Dubchak I."/>
            <person name="Gentemann C."/>
            <person name="Eikrem W."/>
            <person name="Gready J.E."/>
            <person name="John U."/>
            <person name="Lanier W."/>
            <person name="Lindquist E.A."/>
            <person name="Lucas S."/>
            <person name="Mayer K.F."/>
            <person name="Moreau H."/>
            <person name="Not F."/>
            <person name="Otillar R."/>
            <person name="Panaud O."/>
            <person name="Pangilinan J."/>
            <person name="Paulsen I."/>
            <person name="Piegu B."/>
            <person name="Poliakov A."/>
            <person name="Robbens S."/>
            <person name="Schmutz J."/>
            <person name="Toulza E."/>
            <person name="Wyss T."/>
            <person name="Zelensky A."/>
            <person name="Zhou K."/>
            <person name="Armbrust E.V."/>
            <person name="Bhattacharya D."/>
            <person name="Goodenough U.W."/>
            <person name="Van de Peer Y."/>
            <person name="Grigoriev I.V."/>
        </authorList>
    </citation>
    <scope>NUCLEOTIDE SEQUENCE [LARGE SCALE GENOMIC DNA]</scope>
    <source>
        <strain evidence="4 5">CCMP1545</strain>
    </source>
</reference>
<dbReference type="PANTHER" id="PTHR11487">
    <property type="entry name" value="THIOESTERASE"/>
    <property type="match status" value="1"/>
</dbReference>
<dbReference type="AlphaFoldDB" id="C1N538"/>
<dbReference type="InterPro" id="IPR001031">
    <property type="entry name" value="Thioesterase"/>
</dbReference>
<dbReference type="KEGG" id="mpp:MICPUCDRAFT_52788"/>
<protein>
    <submittedName>
        <fullName evidence="4">Predicted protein</fullName>
    </submittedName>
</protein>
<dbReference type="PANTHER" id="PTHR11487:SF0">
    <property type="entry name" value="S-ACYL FATTY ACID SYNTHASE THIOESTERASE, MEDIUM CHAIN"/>
    <property type="match status" value="1"/>
</dbReference>
<dbReference type="Pfam" id="PF00975">
    <property type="entry name" value="Thioesterase"/>
    <property type="match status" value="1"/>
</dbReference>
<dbReference type="GeneID" id="9688539"/>
<feature type="compositionally biased region" description="Low complexity" evidence="2">
    <location>
        <begin position="84"/>
        <end position="97"/>
    </location>
</feature>
<dbReference type="OrthoDB" id="541883at2759"/>
<dbReference type="EMBL" id="GG663747">
    <property type="protein sequence ID" value="EEH52844.1"/>
    <property type="molecule type" value="Genomic_DNA"/>
</dbReference>
<organism evidence="5">
    <name type="scientific">Micromonas pusilla (strain CCMP1545)</name>
    <name type="common">Picoplanktonic green alga</name>
    <dbReference type="NCBI Taxonomy" id="564608"/>
    <lineage>
        <taxon>Eukaryota</taxon>
        <taxon>Viridiplantae</taxon>
        <taxon>Chlorophyta</taxon>
        <taxon>Mamiellophyceae</taxon>
        <taxon>Mamiellales</taxon>
        <taxon>Mamiellaceae</taxon>
        <taxon>Micromonas</taxon>
    </lineage>
</organism>
<dbReference type="GO" id="GO:0008610">
    <property type="term" value="P:lipid biosynthetic process"/>
    <property type="evidence" value="ECO:0007669"/>
    <property type="project" value="TreeGrafter"/>
</dbReference>
<dbReference type="InterPro" id="IPR012223">
    <property type="entry name" value="TEII"/>
</dbReference>
<feature type="region of interest" description="Disordered" evidence="2">
    <location>
        <begin position="23"/>
        <end position="108"/>
    </location>
</feature>
<evidence type="ECO:0000259" key="3">
    <source>
        <dbReference type="Pfam" id="PF00975"/>
    </source>
</evidence>
<evidence type="ECO:0000256" key="1">
    <source>
        <dbReference type="ARBA" id="ARBA00007169"/>
    </source>
</evidence>
<gene>
    <name evidence="4" type="ORF">MICPUCDRAFT_52788</name>
</gene>
<comment type="similarity">
    <text evidence="1">Belongs to the thioesterase family.</text>
</comment>
<dbReference type="InterPro" id="IPR029058">
    <property type="entry name" value="AB_hydrolase_fold"/>
</dbReference>
<sequence length="457" mass="50868">MPVADADADALARRVNLLEILAEDHESVPPPPDHAVSECTPVVGPPSDPIDASIPPVAPTPSRSEDDIERYYATNGVESPPTKPQKSSPSSSSPTPTTRDDPARLRAAFPPADDVVFRRWFPGLKRSGTEVEDSGGGTTRNAVKLTVLCFANAGNAEDMYTNEGLSARRAASPLLEWCRANDAEVLAAQLPGRGTRLRRDFLRRFSAPTPRFQSPPSTPFNSASDAFQLHPDVRSYGTTLRDDFIDSAAAIARALLPVIGSRLIDAPYVVIGHSVGTWLGHEFVEAAREAGLPSPRRVFFSNFPDPGIPKRERPWTPNRGLTEDAFKDEARTWDVNEMVFTHLWKTYHSIMRHDFALFDEYPEPREDESSRRRFDFPMTTFYGTRDRKVTRAMVAKWRAFARGNRERDSDDDDDDAPAFECVEIEGNHLFPLEPGAKTTWLRHIAERLDRVLASSSA</sequence>
<accession>C1N538</accession>
<evidence type="ECO:0000313" key="4">
    <source>
        <dbReference type="EMBL" id="EEH52844.1"/>
    </source>
</evidence>
<keyword evidence="5" id="KW-1185">Reference proteome</keyword>
<dbReference type="SUPFAM" id="SSF53474">
    <property type="entry name" value="alpha/beta-Hydrolases"/>
    <property type="match status" value="1"/>
</dbReference>
<dbReference type="Gene3D" id="3.40.50.1820">
    <property type="entry name" value="alpha/beta hydrolase"/>
    <property type="match status" value="1"/>
</dbReference>
<dbReference type="STRING" id="564608.C1N538"/>
<proteinExistence type="inferred from homology"/>
<name>C1N538_MICPC</name>
<feature type="domain" description="Thioesterase" evidence="3">
    <location>
        <begin position="240"/>
        <end position="402"/>
    </location>
</feature>
<evidence type="ECO:0000313" key="5">
    <source>
        <dbReference type="Proteomes" id="UP000001876"/>
    </source>
</evidence>
<dbReference type="RefSeq" id="XP_003062905.1">
    <property type="nucleotide sequence ID" value="XM_003062859.1"/>
</dbReference>
<evidence type="ECO:0000256" key="2">
    <source>
        <dbReference type="SAM" id="MobiDB-lite"/>
    </source>
</evidence>